<dbReference type="GO" id="GO:0005829">
    <property type="term" value="C:cytosol"/>
    <property type="evidence" value="ECO:0007669"/>
    <property type="project" value="TreeGrafter"/>
</dbReference>
<evidence type="ECO:0000256" key="9">
    <source>
        <dbReference type="ARBA" id="ARBA00049558"/>
    </source>
</evidence>
<dbReference type="NCBIfam" id="NF004064">
    <property type="entry name" value="PRK05578.1"/>
    <property type="match status" value="1"/>
</dbReference>
<dbReference type="STRING" id="61424.A0A2T9YHV6"/>
<evidence type="ECO:0000256" key="11">
    <source>
        <dbReference type="PIRSR" id="PIRSR606262-2"/>
    </source>
</evidence>
<dbReference type="NCBIfam" id="TIGR01354">
    <property type="entry name" value="cyt_deam_tetra"/>
    <property type="match status" value="1"/>
</dbReference>
<dbReference type="EMBL" id="MBFT01000391">
    <property type="protein sequence ID" value="PVU91936.1"/>
    <property type="molecule type" value="Genomic_DNA"/>
</dbReference>
<evidence type="ECO:0000313" key="16">
    <source>
        <dbReference type="Proteomes" id="UP000245699"/>
    </source>
</evidence>
<dbReference type="SUPFAM" id="SSF53927">
    <property type="entry name" value="Cytidine deaminase-like"/>
    <property type="match status" value="1"/>
</dbReference>
<keyword evidence="7 12" id="KW-0862">Zinc</keyword>
<evidence type="ECO:0000256" key="6">
    <source>
        <dbReference type="ARBA" id="ARBA00022801"/>
    </source>
</evidence>
<sequence>MNIQDLAQKSLEARNLSYSPYSKFRVGAALLTDSGEIYLGANVENAAYSPCICAERSAFIRALMDGHKVFKAIAVSSDVQEYVSPCGVCRQFMREFSSDLPIIMVKSNGEFYESNLEKLLPMSFGPEDLEKPRDNN</sequence>
<feature type="binding site" evidence="11">
    <location>
        <begin position="42"/>
        <end position="48"/>
    </location>
    <ligand>
        <name>substrate</name>
    </ligand>
</feature>
<evidence type="ECO:0000256" key="2">
    <source>
        <dbReference type="ARBA" id="ARBA00003949"/>
    </source>
</evidence>
<feature type="binding site" evidence="12">
    <location>
        <position position="86"/>
    </location>
    <ligand>
        <name>Zn(2+)</name>
        <dbReference type="ChEBI" id="CHEBI:29105"/>
        <note>catalytic</note>
    </ligand>
</feature>
<evidence type="ECO:0000256" key="10">
    <source>
        <dbReference type="PIRSR" id="PIRSR606262-1"/>
    </source>
</evidence>
<evidence type="ECO:0000256" key="1">
    <source>
        <dbReference type="ARBA" id="ARBA00001947"/>
    </source>
</evidence>
<reference evidence="15 16" key="1">
    <citation type="journal article" date="2018" name="MBio">
        <title>Comparative Genomics Reveals the Core Gene Toolbox for the Fungus-Insect Symbiosis.</title>
        <authorList>
            <person name="Wang Y."/>
            <person name="Stata M."/>
            <person name="Wang W."/>
            <person name="Stajich J.E."/>
            <person name="White M.M."/>
            <person name="Moncalvo J.M."/>
        </authorList>
    </citation>
    <scope>NUCLEOTIDE SEQUENCE [LARGE SCALE GENOMIC DNA]</scope>
    <source>
        <strain evidence="15 16">AUS-77-4</strain>
    </source>
</reference>
<evidence type="ECO:0000256" key="13">
    <source>
        <dbReference type="RuleBase" id="RU364006"/>
    </source>
</evidence>
<name>A0A2T9YHV6_9FUNG</name>
<keyword evidence="16" id="KW-1185">Reference proteome</keyword>
<keyword evidence="5 12" id="KW-0479">Metal-binding</keyword>
<dbReference type="EC" id="3.5.4.5" evidence="4 13"/>
<comment type="catalytic activity">
    <reaction evidence="9 13">
        <text>cytidine + H2O + H(+) = uridine + NH4(+)</text>
        <dbReference type="Rhea" id="RHEA:16069"/>
        <dbReference type="ChEBI" id="CHEBI:15377"/>
        <dbReference type="ChEBI" id="CHEBI:15378"/>
        <dbReference type="ChEBI" id="CHEBI:16704"/>
        <dbReference type="ChEBI" id="CHEBI:17562"/>
        <dbReference type="ChEBI" id="CHEBI:28938"/>
        <dbReference type="EC" id="3.5.4.5"/>
    </reaction>
</comment>
<dbReference type="PANTHER" id="PTHR11644">
    <property type="entry name" value="CYTIDINE DEAMINASE"/>
    <property type="match status" value="1"/>
</dbReference>
<dbReference type="InterPro" id="IPR006262">
    <property type="entry name" value="Cyt_deam_tetra"/>
</dbReference>
<feature type="domain" description="CMP/dCMP-type deaminase" evidence="14">
    <location>
        <begin position="1"/>
        <end position="127"/>
    </location>
</feature>
<dbReference type="GO" id="GO:0008270">
    <property type="term" value="F:zinc ion binding"/>
    <property type="evidence" value="ECO:0007669"/>
    <property type="project" value="UniProtKB-UniRule"/>
</dbReference>
<gene>
    <name evidence="15" type="ORF">BB559_003918</name>
</gene>
<proteinExistence type="inferred from homology"/>
<evidence type="ECO:0000313" key="15">
    <source>
        <dbReference type="EMBL" id="PVU91936.1"/>
    </source>
</evidence>
<dbReference type="GO" id="GO:0072527">
    <property type="term" value="P:pyrimidine-containing compound metabolic process"/>
    <property type="evidence" value="ECO:0007669"/>
    <property type="project" value="UniProtKB-ARBA"/>
</dbReference>
<dbReference type="InterPro" id="IPR002125">
    <property type="entry name" value="CMP_dCMP_dom"/>
</dbReference>
<dbReference type="FunFam" id="3.40.140.10:FF:000008">
    <property type="entry name" value="Cytidine deaminase"/>
    <property type="match status" value="1"/>
</dbReference>
<dbReference type="CDD" id="cd01283">
    <property type="entry name" value="cytidine_deaminase"/>
    <property type="match status" value="1"/>
</dbReference>
<comment type="function">
    <text evidence="2 13">This enzyme scavenges exogenous and endogenous cytidine and 2'-deoxycytidine for UMP synthesis.</text>
</comment>
<dbReference type="Gene3D" id="3.40.140.10">
    <property type="entry name" value="Cytidine Deaminase, domain 2"/>
    <property type="match status" value="1"/>
</dbReference>
<feature type="active site" description="Proton donor" evidence="10">
    <location>
        <position position="55"/>
    </location>
</feature>
<dbReference type="PANTHER" id="PTHR11644:SF2">
    <property type="entry name" value="CYTIDINE DEAMINASE"/>
    <property type="match status" value="1"/>
</dbReference>
<dbReference type="GO" id="GO:0055086">
    <property type="term" value="P:nucleobase-containing small molecule metabolic process"/>
    <property type="evidence" value="ECO:0007669"/>
    <property type="project" value="UniProtKB-ARBA"/>
</dbReference>
<comment type="caution">
    <text evidence="15">The sequence shown here is derived from an EMBL/GenBank/DDBJ whole genome shotgun (WGS) entry which is preliminary data.</text>
</comment>
<accession>A0A2T9YHV6</accession>
<evidence type="ECO:0000256" key="12">
    <source>
        <dbReference type="PIRSR" id="PIRSR606262-3"/>
    </source>
</evidence>
<comment type="catalytic activity">
    <reaction evidence="13">
        <text>2'-deoxycytidine + H2O + H(+) = 2'-deoxyuridine + NH4(+)</text>
        <dbReference type="Rhea" id="RHEA:13433"/>
        <dbReference type="ChEBI" id="CHEBI:15377"/>
        <dbReference type="ChEBI" id="CHEBI:15378"/>
        <dbReference type="ChEBI" id="CHEBI:15698"/>
        <dbReference type="ChEBI" id="CHEBI:16450"/>
        <dbReference type="ChEBI" id="CHEBI:28938"/>
        <dbReference type="EC" id="3.5.4.5"/>
    </reaction>
</comment>
<evidence type="ECO:0000259" key="14">
    <source>
        <dbReference type="PROSITE" id="PS51747"/>
    </source>
</evidence>
<evidence type="ECO:0000256" key="4">
    <source>
        <dbReference type="ARBA" id="ARBA00012783"/>
    </source>
</evidence>
<dbReference type="AlphaFoldDB" id="A0A2T9YHV6"/>
<evidence type="ECO:0000256" key="8">
    <source>
        <dbReference type="ARBA" id="ARBA00032005"/>
    </source>
</evidence>
<comment type="cofactor">
    <cofactor evidence="1 12 13">
        <name>Zn(2+)</name>
        <dbReference type="ChEBI" id="CHEBI:29105"/>
    </cofactor>
</comment>
<dbReference type="InterPro" id="IPR016193">
    <property type="entry name" value="Cytidine_deaminase-like"/>
</dbReference>
<dbReference type="Pfam" id="PF00383">
    <property type="entry name" value="dCMP_cyt_deam_1"/>
    <property type="match status" value="1"/>
</dbReference>
<feature type="binding site" evidence="12">
    <location>
        <position position="53"/>
    </location>
    <ligand>
        <name>Zn(2+)</name>
        <dbReference type="ChEBI" id="CHEBI:29105"/>
        <note>catalytic</note>
    </ligand>
</feature>
<organism evidence="15 16">
    <name type="scientific">Furculomyces boomerangus</name>
    <dbReference type="NCBI Taxonomy" id="61424"/>
    <lineage>
        <taxon>Eukaryota</taxon>
        <taxon>Fungi</taxon>
        <taxon>Fungi incertae sedis</taxon>
        <taxon>Zoopagomycota</taxon>
        <taxon>Kickxellomycotina</taxon>
        <taxon>Harpellomycetes</taxon>
        <taxon>Harpellales</taxon>
        <taxon>Harpellaceae</taxon>
        <taxon>Furculomyces</taxon>
    </lineage>
</organism>
<dbReference type="InterPro" id="IPR050202">
    <property type="entry name" value="Cyt/Deoxycyt_deaminase"/>
</dbReference>
<protein>
    <recommendedName>
        <fullName evidence="4 13">Cytidine deaminase</fullName>
        <ecNumber evidence="4 13">3.5.4.5</ecNumber>
    </recommendedName>
    <alternativeName>
        <fullName evidence="8 13">Cytidine aminohydrolase</fullName>
    </alternativeName>
</protein>
<dbReference type="PROSITE" id="PS51747">
    <property type="entry name" value="CYT_DCMP_DEAMINASES_2"/>
    <property type="match status" value="1"/>
</dbReference>
<evidence type="ECO:0000256" key="3">
    <source>
        <dbReference type="ARBA" id="ARBA00006576"/>
    </source>
</evidence>
<dbReference type="Proteomes" id="UP000245699">
    <property type="component" value="Unassembled WGS sequence"/>
</dbReference>
<evidence type="ECO:0000256" key="7">
    <source>
        <dbReference type="ARBA" id="ARBA00022833"/>
    </source>
</evidence>
<comment type="similarity">
    <text evidence="3 13">Belongs to the cytidine and deoxycytidylate deaminase family.</text>
</comment>
<feature type="binding site" evidence="12">
    <location>
        <position position="89"/>
    </location>
    <ligand>
        <name>Zn(2+)</name>
        <dbReference type="ChEBI" id="CHEBI:29105"/>
        <note>catalytic</note>
    </ligand>
</feature>
<keyword evidence="6 13" id="KW-0378">Hydrolase</keyword>
<dbReference type="GO" id="GO:0004126">
    <property type="term" value="F:cytidine deaminase activity"/>
    <property type="evidence" value="ECO:0007669"/>
    <property type="project" value="UniProtKB-UniRule"/>
</dbReference>
<evidence type="ECO:0000256" key="5">
    <source>
        <dbReference type="ARBA" id="ARBA00022723"/>
    </source>
</evidence>
<dbReference type="OrthoDB" id="414540at2759"/>